<comment type="subcellular location">
    <subcellularLocation>
        <location evidence="1 10">Membrane</location>
        <topology evidence="1 10">Single-pass type I membrane protein</topology>
    </subcellularLocation>
</comment>
<dbReference type="GO" id="GO:0005178">
    <property type="term" value="F:integrin binding"/>
    <property type="evidence" value="ECO:0007669"/>
    <property type="project" value="TreeGrafter"/>
</dbReference>
<accession>A0A7R8ZRF0</accession>
<dbReference type="Gene3D" id="2.60.40.1510">
    <property type="entry name" value="ntegrin, alpha v. Chain A, domain 3"/>
    <property type="match status" value="1"/>
</dbReference>
<protein>
    <recommendedName>
        <fullName evidence="16">Integrin alpha-2 domain-containing protein</fullName>
    </recommendedName>
</protein>
<evidence type="ECO:0008006" key="16">
    <source>
        <dbReference type="Google" id="ProtNLM"/>
    </source>
</evidence>
<evidence type="ECO:0000259" key="13">
    <source>
        <dbReference type="Pfam" id="PF20805"/>
    </source>
</evidence>
<evidence type="ECO:0000256" key="5">
    <source>
        <dbReference type="ARBA" id="ARBA00022989"/>
    </source>
</evidence>
<keyword evidence="8 10" id="KW-0675">Receptor</keyword>
<evidence type="ECO:0000256" key="9">
    <source>
        <dbReference type="ARBA" id="ARBA00023180"/>
    </source>
</evidence>
<dbReference type="PANTHER" id="PTHR23220:SF133">
    <property type="entry name" value="INTEGRIN ALPHA-PS2"/>
    <property type="match status" value="1"/>
</dbReference>
<dbReference type="PROSITE" id="PS51470">
    <property type="entry name" value="FG_GAP"/>
    <property type="match status" value="1"/>
</dbReference>
<reference evidence="15" key="1">
    <citation type="submission" date="2020-11" db="EMBL/GenBank/DDBJ databases">
        <authorList>
            <person name="Tran Van P."/>
        </authorList>
    </citation>
    <scope>NUCLEOTIDE SEQUENCE</scope>
</reference>
<evidence type="ECO:0000256" key="8">
    <source>
        <dbReference type="ARBA" id="ARBA00023170"/>
    </source>
</evidence>
<evidence type="ECO:0000256" key="7">
    <source>
        <dbReference type="ARBA" id="ARBA00023136"/>
    </source>
</evidence>
<dbReference type="SUPFAM" id="SSF69318">
    <property type="entry name" value="Integrin alpha N-terminal domain"/>
    <property type="match status" value="1"/>
</dbReference>
<evidence type="ECO:0000256" key="11">
    <source>
        <dbReference type="SAM" id="MobiDB-lite"/>
    </source>
</evidence>
<dbReference type="Gene3D" id="2.60.40.1530">
    <property type="entry name" value="ntegrin, alpha v. Chain A, domain 4"/>
    <property type="match status" value="1"/>
</dbReference>
<feature type="domain" description="Integrin alpha first immunoglubulin-like" evidence="12">
    <location>
        <begin position="98"/>
        <end position="235"/>
    </location>
</feature>
<keyword evidence="4 10" id="KW-0130">Cell adhesion</keyword>
<name>A0A7R8ZRF0_9CRUS</name>
<dbReference type="InterPro" id="IPR013519">
    <property type="entry name" value="Int_alpha_beta-p"/>
</dbReference>
<dbReference type="Gene3D" id="2.130.10.130">
    <property type="entry name" value="Integrin alpha, N-terminal"/>
    <property type="match status" value="1"/>
</dbReference>
<dbReference type="AlphaFoldDB" id="A0A7R8ZRF0"/>
<evidence type="ECO:0000256" key="1">
    <source>
        <dbReference type="ARBA" id="ARBA00004479"/>
    </source>
</evidence>
<feature type="domain" description="Integrin alpha third immunoglobulin-like" evidence="14">
    <location>
        <begin position="389"/>
        <end position="585"/>
    </location>
</feature>
<gene>
    <name evidence="15" type="ORF">CTOB1V02_LOCUS6719</name>
</gene>
<evidence type="ECO:0000256" key="3">
    <source>
        <dbReference type="ARBA" id="ARBA00022692"/>
    </source>
</evidence>
<evidence type="ECO:0000256" key="4">
    <source>
        <dbReference type="ARBA" id="ARBA00022889"/>
    </source>
</evidence>
<dbReference type="GO" id="GO:0007229">
    <property type="term" value="P:integrin-mediated signaling pathway"/>
    <property type="evidence" value="ECO:0007669"/>
    <property type="project" value="UniProtKB-KW"/>
</dbReference>
<dbReference type="Pfam" id="PF20806">
    <property type="entry name" value="Integrin_A_Ig_3"/>
    <property type="match status" value="1"/>
</dbReference>
<dbReference type="EMBL" id="OB661724">
    <property type="protein sequence ID" value="CAD7228841.1"/>
    <property type="molecule type" value="Genomic_DNA"/>
</dbReference>
<evidence type="ECO:0000313" key="15">
    <source>
        <dbReference type="EMBL" id="CAD7228841.1"/>
    </source>
</evidence>
<feature type="region of interest" description="Disordered" evidence="11">
    <location>
        <begin position="483"/>
        <end position="542"/>
    </location>
</feature>
<evidence type="ECO:0000259" key="12">
    <source>
        <dbReference type="Pfam" id="PF08441"/>
    </source>
</evidence>
<dbReference type="InterPro" id="IPR032695">
    <property type="entry name" value="Integrin_dom_sf"/>
</dbReference>
<dbReference type="SUPFAM" id="SSF69179">
    <property type="entry name" value="Integrin domains"/>
    <property type="match status" value="3"/>
</dbReference>
<dbReference type="GO" id="GO:0007160">
    <property type="term" value="P:cell-matrix adhesion"/>
    <property type="evidence" value="ECO:0007669"/>
    <property type="project" value="TreeGrafter"/>
</dbReference>
<dbReference type="InterPro" id="IPR000413">
    <property type="entry name" value="Integrin_alpha"/>
</dbReference>
<dbReference type="Pfam" id="PF20805">
    <property type="entry name" value="Integrin_A_Ig_2"/>
    <property type="match status" value="1"/>
</dbReference>
<dbReference type="PANTHER" id="PTHR23220">
    <property type="entry name" value="INTEGRIN ALPHA"/>
    <property type="match status" value="1"/>
</dbReference>
<organism evidence="15">
    <name type="scientific">Cyprideis torosa</name>
    <dbReference type="NCBI Taxonomy" id="163714"/>
    <lineage>
        <taxon>Eukaryota</taxon>
        <taxon>Metazoa</taxon>
        <taxon>Ecdysozoa</taxon>
        <taxon>Arthropoda</taxon>
        <taxon>Crustacea</taxon>
        <taxon>Oligostraca</taxon>
        <taxon>Ostracoda</taxon>
        <taxon>Podocopa</taxon>
        <taxon>Podocopida</taxon>
        <taxon>Cytherocopina</taxon>
        <taxon>Cytheroidea</taxon>
        <taxon>Cytherideidae</taxon>
        <taxon>Cyprideis</taxon>
    </lineage>
</organism>
<dbReference type="InterPro" id="IPR048286">
    <property type="entry name" value="Integrin_alpha_Ig-like_3"/>
</dbReference>
<dbReference type="InterPro" id="IPR013649">
    <property type="entry name" value="Integrin_alpha_Ig-like_1"/>
</dbReference>
<dbReference type="PRINTS" id="PR01185">
    <property type="entry name" value="INTEGRINA"/>
</dbReference>
<keyword evidence="7" id="KW-0472">Membrane</keyword>
<keyword evidence="6 10" id="KW-0401">Integrin</keyword>
<dbReference type="GO" id="GO:0048513">
    <property type="term" value="P:animal organ development"/>
    <property type="evidence" value="ECO:0007669"/>
    <property type="project" value="UniProtKB-ARBA"/>
</dbReference>
<dbReference type="GO" id="GO:0007157">
    <property type="term" value="P:heterophilic cell-cell adhesion via plasma membrane cell adhesion molecules"/>
    <property type="evidence" value="ECO:0007669"/>
    <property type="project" value="UniProtKB-ARBA"/>
</dbReference>
<dbReference type="GO" id="GO:0009897">
    <property type="term" value="C:external side of plasma membrane"/>
    <property type="evidence" value="ECO:0007669"/>
    <property type="project" value="TreeGrafter"/>
</dbReference>
<keyword evidence="3" id="KW-0812">Transmembrane</keyword>
<evidence type="ECO:0000256" key="6">
    <source>
        <dbReference type="ARBA" id="ARBA00023037"/>
    </source>
</evidence>
<dbReference type="GO" id="GO:0008305">
    <property type="term" value="C:integrin complex"/>
    <property type="evidence" value="ECO:0007669"/>
    <property type="project" value="InterPro"/>
</dbReference>
<dbReference type="OrthoDB" id="5317514at2759"/>
<proteinExistence type="inferred from homology"/>
<feature type="domain" description="Integrin alpha second immunoglobulin-like" evidence="13">
    <location>
        <begin position="250"/>
        <end position="364"/>
    </location>
</feature>
<evidence type="ECO:0000256" key="2">
    <source>
        <dbReference type="ARBA" id="ARBA00008054"/>
    </source>
</evidence>
<sequence>MKVKEGRINPPIGSTSSVPDFAVSAPYDGNGVVFIHHGSALGVQKRPSQVIRDSDVSPGRPLPTFGFSISGGQDLDFNQYPDLLIGAYKASTAVYIRARPVVHVKAYLKFAPGTEYVDLDAKTCEDKSVEGTCVTLQLCVEYEGVGVANSIVLQTEYELDARKQKNPRLFFYDRQDLRSRSEPMALRRKEEQCRNITTYLKSSLRDKLTPIAATVNFQLFEKGRHCIDGLCPVLGPAGQLEDAIVIKKNCGPDNTCVPDLRVSHVLKEQTFLLGSGKNIEIDVTVANMGEDAYEAVAYLTLPPGVSFIKVERASDSADLPISCTPDRRTNILNCEIANPLPEYKQAERLQKQIEFELSVNSTNTELAGREDDNYGTIVIPIRVKTELLLSGTMEPETVTYNRSNFLTEGHEHETQIGPQIIHRYFIENKGPSTITEAEAIILWPSYAFSEDEPLLYLMEQPHTEGEGACQRVPNVNPMKIRLTTPTERRRALEGKNSFMTSPHQNLIPEEDEEDQKDTGRRLTRSADAQDTEQRNMNLEDYEREASDCGKSKNCTVIRCTAGPLRAGDRFAIALRSRLWINTLSQLSYGRMPLPSIPSAKELEKSLLLYLSELVSSLLLYLNWSHLCCST</sequence>
<keyword evidence="5" id="KW-1133">Transmembrane helix</keyword>
<keyword evidence="9" id="KW-0325">Glycoprotein</keyword>
<dbReference type="InterPro" id="IPR048285">
    <property type="entry name" value="Integrin_alpha_Ig-like_2"/>
</dbReference>
<comment type="similarity">
    <text evidence="2 10">Belongs to the integrin alpha chain family.</text>
</comment>
<dbReference type="InterPro" id="IPR028994">
    <property type="entry name" value="Integrin_alpha_N"/>
</dbReference>
<dbReference type="GO" id="GO:0033627">
    <property type="term" value="P:cell adhesion mediated by integrin"/>
    <property type="evidence" value="ECO:0007669"/>
    <property type="project" value="TreeGrafter"/>
</dbReference>
<evidence type="ECO:0000256" key="10">
    <source>
        <dbReference type="RuleBase" id="RU003762"/>
    </source>
</evidence>
<evidence type="ECO:0000259" key="14">
    <source>
        <dbReference type="Pfam" id="PF20806"/>
    </source>
</evidence>
<dbReference type="Pfam" id="PF08441">
    <property type="entry name" value="Integrin_A_Ig_1"/>
    <property type="match status" value="1"/>
</dbReference>
<dbReference type="Gene3D" id="2.60.40.1460">
    <property type="entry name" value="Integrin domains. Chain A, domain 2"/>
    <property type="match status" value="1"/>
</dbReference>